<evidence type="ECO:0000256" key="2">
    <source>
        <dbReference type="ARBA" id="ARBA00022670"/>
    </source>
</evidence>
<proteinExistence type="inferred from homology"/>
<keyword evidence="3" id="KW-0378">Hydrolase</keyword>
<evidence type="ECO:0000256" key="1">
    <source>
        <dbReference type="ARBA" id="ARBA00005234"/>
    </source>
</evidence>
<reference evidence="7" key="1">
    <citation type="journal article" date="2013" name="Genome Announc.">
        <title>Draft genome sequence of Neofusicoccum parvum isolate UCR-NP2, a fungal vascular pathogen associated with grapevine cankers.</title>
        <authorList>
            <person name="Blanco-Ulate B."/>
            <person name="Rolshausen P."/>
            <person name="Cantu D."/>
        </authorList>
    </citation>
    <scope>NUCLEOTIDE SEQUENCE [LARGE SCALE GENOMIC DNA]</scope>
    <source>
        <strain evidence="7">UCR-NP2</strain>
    </source>
</reference>
<dbReference type="Gene3D" id="3.40.395.10">
    <property type="entry name" value="Adenoviral Proteinase, Chain A"/>
    <property type="match status" value="1"/>
</dbReference>
<dbReference type="InterPro" id="IPR038765">
    <property type="entry name" value="Papain-like_cys_pep_sf"/>
</dbReference>
<evidence type="ECO:0000313" key="7">
    <source>
        <dbReference type="Proteomes" id="UP000013521"/>
    </source>
</evidence>
<dbReference type="GO" id="GO:0006508">
    <property type="term" value="P:proteolysis"/>
    <property type="evidence" value="ECO:0007669"/>
    <property type="project" value="UniProtKB-KW"/>
</dbReference>
<dbReference type="InterPro" id="IPR003653">
    <property type="entry name" value="Peptidase_C48_C"/>
</dbReference>
<name>R1EIL2_BOTPV</name>
<dbReference type="EMBL" id="KB916336">
    <property type="protein sequence ID" value="EOD47367.1"/>
    <property type="molecule type" value="Genomic_DNA"/>
</dbReference>
<gene>
    <name evidence="6" type="ORF">UCRNP2_5891</name>
</gene>
<dbReference type="Proteomes" id="UP000013521">
    <property type="component" value="Unassembled WGS sequence"/>
</dbReference>
<organism evidence="6 7">
    <name type="scientific">Botryosphaeria parva (strain UCR-NP2)</name>
    <name type="common">Grapevine canker fungus</name>
    <name type="synonym">Neofusicoccum parvum</name>
    <dbReference type="NCBI Taxonomy" id="1287680"/>
    <lineage>
        <taxon>Eukaryota</taxon>
        <taxon>Fungi</taxon>
        <taxon>Dikarya</taxon>
        <taxon>Ascomycota</taxon>
        <taxon>Pezizomycotina</taxon>
        <taxon>Dothideomycetes</taxon>
        <taxon>Dothideomycetes incertae sedis</taxon>
        <taxon>Botryosphaeriales</taxon>
        <taxon>Botryosphaeriaceae</taxon>
        <taxon>Neofusicoccum</taxon>
    </lineage>
</organism>
<sequence>MATASPTAKAVACLDSLYRSSSRKLLSQYATAKAEYKQSFPNGDFDARLGGELRAALDRLAHQSHGNSELDGLQGKIAACWGVSVEQLRTAMDNCASVQFFRNISKFAAATDFDTALRVLTEQRNVRLGARQRGNRRDAGWMPADSERALKALKPAQVPDDDDADEPETARNALSELSDLSDHTYESLFSAADSDSDSDAEPEPPSKKRRTSPAAEEDEGPAHSVVEDEMPDQAPPCYPHELLTVEEKQRVLERLRPLIWLNDLTVNYILDLITAPLKSYQNVNSLCFTPDRPAKPGFIRSETAVLIMPIHVLAAHWVLASYNRELDQVQTLDSISSLPRAARAVEQRVKAFIQQQLGRDRLVYVQRACPQQSNGSDCGVYMLAMALYVISGRLPPQQLDATFWRGALAVLVGSNAPDDEDVPLASRNTQDLPSTMARLFQERTRYTNAMDLHTCLSFLQSNSVNIAEIQASINDVQNEVALLVDLQTVGSKISDQTRSVNMALLAEDISNAQSRESSYDSSAHVKMMENVSKSMEKQNITKLEEELARLHVKTIPC</sequence>
<feature type="region of interest" description="Disordered" evidence="4">
    <location>
        <begin position="190"/>
        <end position="238"/>
    </location>
</feature>
<dbReference type="GO" id="GO:0019783">
    <property type="term" value="F:ubiquitin-like protein peptidase activity"/>
    <property type="evidence" value="ECO:0007669"/>
    <property type="project" value="UniProtKB-ARBA"/>
</dbReference>
<evidence type="ECO:0000256" key="3">
    <source>
        <dbReference type="ARBA" id="ARBA00022801"/>
    </source>
</evidence>
<evidence type="ECO:0000313" key="6">
    <source>
        <dbReference type="EMBL" id="EOD47367.1"/>
    </source>
</evidence>
<keyword evidence="2 6" id="KW-0645">Protease</keyword>
<dbReference type="SUPFAM" id="SSF54001">
    <property type="entry name" value="Cysteine proteinases"/>
    <property type="match status" value="1"/>
</dbReference>
<evidence type="ECO:0000259" key="5">
    <source>
        <dbReference type="PROSITE" id="PS50600"/>
    </source>
</evidence>
<dbReference type="OrthoDB" id="1939479at2759"/>
<comment type="similarity">
    <text evidence="1">Belongs to the peptidase C48 family.</text>
</comment>
<dbReference type="Pfam" id="PF02902">
    <property type="entry name" value="Peptidase_C48"/>
    <property type="match status" value="1"/>
</dbReference>
<protein>
    <submittedName>
        <fullName evidence="6">Putative ulp1 protease family protein</fullName>
    </submittedName>
</protein>
<dbReference type="KEGG" id="npa:UCRNP2_5891"/>
<accession>R1EIL2</accession>
<dbReference type="HOGENOM" id="CLU_489143_0_0_1"/>
<dbReference type="GO" id="GO:0008234">
    <property type="term" value="F:cysteine-type peptidase activity"/>
    <property type="evidence" value="ECO:0007669"/>
    <property type="project" value="InterPro"/>
</dbReference>
<feature type="domain" description="Ubiquitin-like protease family profile" evidence="5">
    <location>
        <begin position="242"/>
        <end position="389"/>
    </location>
</feature>
<evidence type="ECO:0000256" key="4">
    <source>
        <dbReference type="SAM" id="MobiDB-lite"/>
    </source>
</evidence>
<dbReference type="AlphaFoldDB" id="R1EIL2"/>
<dbReference type="STRING" id="1287680.R1EIL2"/>
<dbReference type="PROSITE" id="PS50600">
    <property type="entry name" value="ULP_PROTEASE"/>
    <property type="match status" value="1"/>
</dbReference>